<evidence type="ECO:0000256" key="1">
    <source>
        <dbReference type="SAM" id="Phobius"/>
    </source>
</evidence>
<keyword evidence="1" id="KW-0812">Transmembrane</keyword>
<keyword evidence="1" id="KW-0472">Membrane</keyword>
<name>A0A0D6QX08_ARACU</name>
<dbReference type="Gene3D" id="3.30.300.30">
    <property type="match status" value="1"/>
</dbReference>
<feature type="transmembrane region" description="Helical" evidence="1">
    <location>
        <begin position="255"/>
        <end position="276"/>
    </location>
</feature>
<evidence type="ECO:0000259" key="2">
    <source>
        <dbReference type="Pfam" id="PF00501"/>
    </source>
</evidence>
<feature type="domain" description="AMP-dependent synthetase/ligase" evidence="2">
    <location>
        <begin position="194"/>
        <end position="565"/>
    </location>
</feature>
<reference evidence="3" key="1">
    <citation type="submission" date="2015-03" db="EMBL/GenBank/DDBJ databases">
        <title>A transcriptome of Araucaria cunninghamii, an australian fine timber species.</title>
        <authorList>
            <person name="Jing Yi C.J.Y."/>
            <person name="Yin San L.Y.S."/>
            <person name="Abdul Karim S.S."/>
            <person name="Wan Azmi N.N."/>
            <person name="Hercus R.R."/>
            <person name="Croft L.L."/>
        </authorList>
    </citation>
    <scope>NUCLEOTIDE SEQUENCE</scope>
    <source>
        <strain evidence="3">MI0301</strain>
        <tissue evidence="3">Leaf</tissue>
    </source>
</reference>
<dbReference type="SUPFAM" id="SSF56801">
    <property type="entry name" value="Acetyl-CoA synthetase-like"/>
    <property type="match status" value="1"/>
</dbReference>
<dbReference type="InterPro" id="IPR020845">
    <property type="entry name" value="AMP-binding_CS"/>
</dbReference>
<protein>
    <recommendedName>
        <fullName evidence="2">AMP-dependent synthetase/ligase domain-containing protein</fullName>
    </recommendedName>
</protein>
<dbReference type="InterPro" id="IPR045851">
    <property type="entry name" value="AMP-bd_C_sf"/>
</dbReference>
<dbReference type="PANTHER" id="PTHR44378:SF2">
    <property type="entry name" value="ACYL-ACTIVATING ENZYME 17, PEROXISOMAL-RELATED"/>
    <property type="match status" value="1"/>
</dbReference>
<accession>A0A0D6QX08</accession>
<sequence length="740" mass="80872">MESNKVYPHVENVTASEIAEAGGISSADAAVFHEKLQKILKECGGCRIRTWNLISTSLLRPDHAFALHQMMYYGCYGDWDASKNGPPPAWTPSLESAILTNVGRLLQRCGSDLLGSAYTNPIASFSRFYRLSVDNPEIYWNIIFRELNISFNVRPSRILDAMTSMEDNECSPGGVWLPGAMLNIAENCLVPNSKKKPNDVAIIWQDEGKDDLPLNVLTFEEVRAKVCHVANAIETLCLPKGSAVAIDMPMVATSVIIYLALVLAGYVVVSIAESFASQQIATRLKISNAKAIFTQDVIVRGDRALPLYTRVIEANSPIAIVVPGRDTSLCMPLRQGDISWEEFLGRTQFMDRVYEYTAAVQPVQAMSNILFSSGTTGEPKAIPWTHATPLKAAADAWVHMDIRSGDVVAFPTSLGWMMGPWLVYASLLNGASMALYNGSPIGRGFTKFVQDAKVTMLGIVPSLGRAWKRMNCVAGLDWSNIRCFGSTGEASSVDEHLWLMGRASYRPVIEYCGGTEIGGAFVTGSMLQPQSLSTFSTPAMGCSIFILGEDDLPLAEDEPGIGELALHPSIFGASTKLLNASHYNVYFKGMPQYNGKILRRHGDAFERTVGGYYRAHGRVDDTMNLGGIKVSSVEIERVCNGVDGRVMETAAIGIPPEGGGPEQLLIVIVLKDAENKETNFDDIKAAFNLALQKKLNPLFRVSFIAAVPSLPRTASNKIMRRVLRTQFSNLNRSSTRSAKL</sequence>
<proteinExistence type="predicted"/>
<dbReference type="Pfam" id="PF00501">
    <property type="entry name" value="AMP-binding"/>
    <property type="match status" value="1"/>
</dbReference>
<organism evidence="3">
    <name type="scientific">Araucaria cunninghamii</name>
    <name type="common">Hoop pine</name>
    <name type="synonym">Moreton Bay pine</name>
    <dbReference type="NCBI Taxonomy" id="56994"/>
    <lineage>
        <taxon>Eukaryota</taxon>
        <taxon>Viridiplantae</taxon>
        <taxon>Streptophyta</taxon>
        <taxon>Embryophyta</taxon>
        <taxon>Tracheophyta</taxon>
        <taxon>Spermatophyta</taxon>
        <taxon>Pinopsida</taxon>
        <taxon>Pinidae</taxon>
        <taxon>Conifers II</taxon>
        <taxon>Araucariales</taxon>
        <taxon>Araucariaceae</taxon>
        <taxon>Araucaria</taxon>
    </lineage>
</organism>
<dbReference type="PANTHER" id="PTHR44378">
    <property type="entry name" value="ACYL-ACTIVATING ENZYME 17, PEROXISOMAL-RELATED"/>
    <property type="match status" value="1"/>
</dbReference>
<dbReference type="AlphaFoldDB" id="A0A0D6QX08"/>
<dbReference type="Gene3D" id="3.40.50.12780">
    <property type="entry name" value="N-terminal domain of ligase-like"/>
    <property type="match status" value="1"/>
</dbReference>
<dbReference type="InterPro" id="IPR000873">
    <property type="entry name" value="AMP-dep_synth/lig_dom"/>
</dbReference>
<dbReference type="InterPro" id="IPR042099">
    <property type="entry name" value="ANL_N_sf"/>
</dbReference>
<evidence type="ECO:0000313" key="3">
    <source>
        <dbReference type="EMBL" id="JAG94981.1"/>
    </source>
</evidence>
<dbReference type="PROSITE" id="PS00455">
    <property type="entry name" value="AMP_BINDING"/>
    <property type="match status" value="1"/>
</dbReference>
<dbReference type="EMBL" id="GCKF01041878">
    <property type="protein sequence ID" value="JAG94981.1"/>
    <property type="molecule type" value="Transcribed_RNA"/>
</dbReference>
<keyword evidence="1" id="KW-1133">Transmembrane helix</keyword>